<feature type="compositionally biased region" description="Pro residues" evidence="8">
    <location>
        <begin position="44"/>
        <end position="56"/>
    </location>
</feature>
<dbReference type="Gene3D" id="1.20.1160.11">
    <property type="entry name" value="Paired amphipathic helix"/>
    <property type="match status" value="3"/>
</dbReference>
<dbReference type="STRING" id="329046.A0A1Y2D3N6"/>
<dbReference type="GO" id="GO:0033698">
    <property type="term" value="C:Rpd3L complex"/>
    <property type="evidence" value="ECO:0007669"/>
    <property type="project" value="UniProtKB-ARBA"/>
</dbReference>
<feature type="region of interest" description="Disordered" evidence="8">
    <location>
        <begin position="986"/>
        <end position="1024"/>
    </location>
</feature>
<keyword evidence="2" id="KW-0678">Repressor</keyword>
<feature type="compositionally biased region" description="Pro residues" evidence="8">
    <location>
        <begin position="284"/>
        <end position="370"/>
    </location>
</feature>
<dbReference type="InterPro" id="IPR013194">
    <property type="entry name" value="HDAC_interact_dom"/>
</dbReference>
<evidence type="ECO:0000256" key="4">
    <source>
        <dbReference type="ARBA" id="ARBA00023015"/>
    </source>
</evidence>
<feature type="compositionally biased region" description="Pro residues" evidence="8">
    <location>
        <begin position="264"/>
        <end position="276"/>
    </location>
</feature>
<feature type="region of interest" description="Disordered" evidence="8">
    <location>
        <begin position="452"/>
        <end position="557"/>
    </location>
</feature>
<dbReference type="PANTHER" id="PTHR12346">
    <property type="entry name" value="SIN3B-RELATED"/>
    <property type="match status" value="1"/>
</dbReference>
<dbReference type="InterPro" id="IPR036600">
    <property type="entry name" value="PAH_sf"/>
</dbReference>
<feature type="region of interest" description="Disordered" evidence="8">
    <location>
        <begin position="1"/>
        <end position="164"/>
    </location>
</feature>
<dbReference type="FunFam" id="1.20.1160.11:FF:000002">
    <property type="entry name" value="Paired amphipathic helix protein SIN3"/>
    <property type="match status" value="1"/>
</dbReference>
<feature type="compositionally biased region" description="Low complexity" evidence="8">
    <location>
        <begin position="119"/>
        <end position="131"/>
    </location>
</feature>
<evidence type="ECO:0000259" key="9">
    <source>
        <dbReference type="SMART" id="SM00761"/>
    </source>
</evidence>
<evidence type="ECO:0000256" key="1">
    <source>
        <dbReference type="ARBA" id="ARBA00004123"/>
    </source>
</evidence>
<evidence type="ECO:0000256" key="2">
    <source>
        <dbReference type="ARBA" id="ARBA00022491"/>
    </source>
</evidence>
<keyword evidence="5" id="KW-0804">Transcription</keyword>
<dbReference type="EMBL" id="MCGO01000001">
    <property type="protein sequence ID" value="ORY53754.1"/>
    <property type="molecule type" value="Genomic_DNA"/>
</dbReference>
<keyword evidence="6 7" id="KW-0539">Nucleus</keyword>
<feature type="compositionally biased region" description="Low complexity" evidence="8">
    <location>
        <begin position="139"/>
        <end position="159"/>
    </location>
</feature>
<dbReference type="GO" id="GO:0000122">
    <property type="term" value="P:negative regulation of transcription by RNA polymerase II"/>
    <property type="evidence" value="ECO:0007669"/>
    <property type="project" value="TreeGrafter"/>
</dbReference>
<dbReference type="Pfam" id="PF16879">
    <property type="entry name" value="Sin3a_C"/>
    <property type="match status" value="1"/>
</dbReference>
<dbReference type="GO" id="GO:0010628">
    <property type="term" value="P:positive regulation of gene expression"/>
    <property type="evidence" value="ECO:0007669"/>
    <property type="project" value="UniProtKB-ARBA"/>
</dbReference>
<dbReference type="GO" id="GO:0003714">
    <property type="term" value="F:transcription corepressor activity"/>
    <property type="evidence" value="ECO:0007669"/>
    <property type="project" value="InterPro"/>
</dbReference>
<dbReference type="InterPro" id="IPR031693">
    <property type="entry name" value="Sin3_C"/>
</dbReference>
<evidence type="ECO:0000256" key="7">
    <source>
        <dbReference type="PROSITE-ProRule" id="PRU00810"/>
    </source>
</evidence>
<evidence type="ECO:0000313" key="11">
    <source>
        <dbReference type="Proteomes" id="UP000193642"/>
    </source>
</evidence>
<dbReference type="PROSITE" id="PS51477">
    <property type="entry name" value="PAH"/>
    <property type="match status" value="3"/>
</dbReference>
<dbReference type="SMART" id="SM00761">
    <property type="entry name" value="HDAC_interact"/>
    <property type="match status" value="1"/>
</dbReference>
<dbReference type="OrthoDB" id="10265969at2759"/>
<keyword evidence="3" id="KW-0677">Repeat</keyword>
<evidence type="ECO:0000256" key="5">
    <source>
        <dbReference type="ARBA" id="ARBA00023163"/>
    </source>
</evidence>
<sequence>MSDAQQPSGTGNGSGSLGGAPLVAPVLVPSPSLPPTTAPATALQPPPTDAPLPPPGLSHQGHQGHLASAPNHQPLNQQQQQQQQQNHPQNQPSQVRVAPLSPQLPVPPGMAQPMPYKLPTFSNSSVSSAVSTPPPVPAPIQQQTQAVKPPPSQQQQQQQEGARSLNVKDALSYLDQVKAQFQNQPDVYNRFLDIMKDFKSQSIDTPGVIDRVSTLFRGHPSLVTGFNTFLPPGYRIEATMNPLDPIRVFTPTGLQQTSYSSGPGPTPGSLAPPPGGPGSRQTSVPPPLPPPVQHPSPNVPHHSVPPPQISQQPPPQAYFPPPQQHQPAPVYPPPPQREHVLPPPQPAYAPPPVHQQALPPPQPHVEPPQPVAAAVPKKAPVEFGHAISYVNKIKNRFSNDPDTYKQFLEILQTYQKESKPIQEVYAQVQILFKGAPDLLDEFKHFLPEVNSVVNKNQPPPQRTGMPPMANWPANDARRGAGPSVPPVAPPAKKATAAKRQGVFSGPQPGYSQPPSIQQQQSGPPQMSGMGQPPSGQPPKKRKYETTRGQAAGVSGGYVPGGPVAPGIGSAAAQYPGDAGTPTNAYTGPPQLPPPGPNGNVEELEWIDRCKRSIGNKATYNEFLKVLNLFSNEIIDAKTLVERVEPFLAKSPDLFLWFKKFVKYEEEQIVYNFPAPRPEFDPRTCRKSGSSYRLLPESYPRTPCSGRDDLCREVLNDDWISQPEYISETGFVAHKKTIFEEALHKCEEERYEFDMNIEANLHTIALLEPIYRRIQAMSQEERSKFRLPVGLGGMSKTIYQRVIKKVYDVDKGLEVIEALHNNPSVAVPVVLKRLKQKDEEWKRCQRDWNKVWREVDLKNYHKALDHQGINFKATDRKQLTIKSLTTEIETLYKEQRDRKRNHQVSTHYGFVSSNTAHSLMSTAYTRHQMDFGFPDPAVFRDARKLVLMQVGVTGTIGQADEERIGEFLTNFLKRFFHLDGAAAIEGAGLVPDEEEGGEEDTGVKDEGDDVSGSSSTNGGGASKSAQTLRKEVLLKQATAAAAAASGATLAPGGFSGDDAMSESGESISAKVTTSHVRPVQKREYYPFFANTTFYVFFRLYEILCSRLRKMKELSDEFQKNPPHHSSKLNTVAVSLGLQAPDSLDTVQPKGKDRYTDFIRAVHELFDSKIEATDFEDRLRGLFGTSAYLSYTIDKLVQQIVKQIQSVLSDPVCLDLVDLYFRDRDKPLSSSRQESVYRMNAERVVEDDALYRLDYHVTPKILTFQLINKDEPVIHEGSSVEEKWSVYVDQFIQLSSTSSTTTAHGHIGTGGVHLYRRAKLFSQPLDVDAVVGSEPFLRRNLPSQVPYGPLTGDLVEMRSGLELKICLNTYKMFFVEDTEDYFARRKVLNTVPVSDVIGRKRRVGWNPITRRLGSQARTKKFEGWLETRMKGIEKDEQEWVLVDRAVSVGPKVDADGDVEMK</sequence>
<feature type="compositionally biased region" description="Low complexity" evidence="8">
    <location>
        <begin position="19"/>
        <end position="30"/>
    </location>
</feature>
<dbReference type="Proteomes" id="UP000193642">
    <property type="component" value="Unassembled WGS sequence"/>
</dbReference>
<comment type="subcellular location">
    <subcellularLocation>
        <location evidence="1 7">Nucleus</location>
    </subcellularLocation>
</comment>
<comment type="caution">
    <text evidence="10">The sequence shown here is derived from an EMBL/GenBank/DDBJ whole genome shotgun (WGS) entry which is preliminary data.</text>
</comment>
<dbReference type="InterPro" id="IPR003822">
    <property type="entry name" value="PAH"/>
</dbReference>
<reference evidence="10 11" key="1">
    <citation type="submission" date="2016-07" db="EMBL/GenBank/DDBJ databases">
        <title>Pervasive Adenine N6-methylation of Active Genes in Fungi.</title>
        <authorList>
            <consortium name="DOE Joint Genome Institute"/>
            <person name="Mondo S.J."/>
            <person name="Dannebaum R.O."/>
            <person name="Kuo R.C."/>
            <person name="Labutti K."/>
            <person name="Haridas S."/>
            <person name="Kuo A."/>
            <person name="Salamov A."/>
            <person name="Ahrendt S.R."/>
            <person name="Lipzen A."/>
            <person name="Sullivan W."/>
            <person name="Andreopoulos W.B."/>
            <person name="Clum A."/>
            <person name="Lindquist E."/>
            <person name="Daum C."/>
            <person name="Ramamoorthy G.K."/>
            <person name="Gryganskyi A."/>
            <person name="Culley D."/>
            <person name="Magnuson J.K."/>
            <person name="James T.Y."/>
            <person name="O'Malley M.A."/>
            <person name="Stajich J.E."/>
            <person name="Spatafora J.W."/>
            <person name="Visel A."/>
            <person name="Grigoriev I.V."/>
        </authorList>
    </citation>
    <scope>NUCLEOTIDE SEQUENCE [LARGE SCALE GENOMIC DNA]</scope>
    <source>
        <strain evidence="10 11">JEL800</strain>
    </source>
</reference>
<evidence type="ECO:0000256" key="3">
    <source>
        <dbReference type="ARBA" id="ARBA00022737"/>
    </source>
</evidence>
<keyword evidence="4" id="KW-0805">Transcription regulation</keyword>
<dbReference type="InterPro" id="IPR039774">
    <property type="entry name" value="Sin3-like"/>
</dbReference>
<dbReference type="FunFam" id="1.20.1160.11:FF:000001">
    <property type="entry name" value="Paired amphipathic helix protein Sin3"/>
    <property type="match status" value="1"/>
</dbReference>
<feature type="compositionally biased region" description="Low complexity" evidence="8">
    <location>
        <begin position="490"/>
        <end position="533"/>
    </location>
</feature>
<evidence type="ECO:0000256" key="6">
    <source>
        <dbReference type="ARBA" id="ARBA00023242"/>
    </source>
</evidence>
<dbReference type="FunFam" id="1.20.1160.11:FF:000003">
    <property type="entry name" value="Paired amphipathic helix SIN3-like protein"/>
    <property type="match status" value="1"/>
</dbReference>
<dbReference type="Pfam" id="PF02671">
    <property type="entry name" value="PAH"/>
    <property type="match status" value="3"/>
</dbReference>
<name>A0A1Y2D3N6_9FUNG</name>
<dbReference type="Pfam" id="PF08295">
    <property type="entry name" value="Sin3_corepress"/>
    <property type="match status" value="1"/>
</dbReference>
<feature type="region of interest" description="Disordered" evidence="8">
    <location>
        <begin position="247"/>
        <end position="370"/>
    </location>
</feature>
<protein>
    <recommendedName>
        <fullName evidence="9">Histone deacetylase interacting domain-containing protein</fullName>
    </recommendedName>
</protein>
<evidence type="ECO:0000313" key="10">
    <source>
        <dbReference type="EMBL" id="ORY53754.1"/>
    </source>
</evidence>
<dbReference type="SUPFAM" id="SSF47762">
    <property type="entry name" value="PAH2 domain"/>
    <property type="match status" value="3"/>
</dbReference>
<feature type="domain" description="Histone deacetylase interacting" evidence="9">
    <location>
        <begin position="683"/>
        <end position="783"/>
    </location>
</feature>
<feature type="compositionally biased region" description="Low complexity" evidence="8">
    <location>
        <begin position="70"/>
        <end position="94"/>
    </location>
</feature>
<organism evidence="10 11">
    <name type="scientific">Rhizoclosmatium globosum</name>
    <dbReference type="NCBI Taxonomy" id="329046"/>
    <lineage>
        <taxon>Eukaryota</taxon>
        <taxon>Fungi</taxon>
        <taxon>Fungi incertae sedis</taxon>
        <taxon>Chytridiomycota</taxon>
        <taxon>Chytridiomycota incertae sedis</taxon>
        <taxon>Chytridiomycetes</taxon>
        <taxon>Chytridiales</taxon>
        <taxon>Chytriomycetaceae</taxon>
        <taxon>Rhizoclosmatium</taxon>
    </lineage>
</organism>
<accession>A0A1Y2D3N6</accession>
<feature type="compositionally biased region" description="Acidic residues" evidence="8">
    <location>
        <begin position="990"/>
        <end position="999"/>
    </location>
</feature>
<evidence type="ECO:0000256" key="8">
    <source>
        <dbReference type="SAM" id="MobiDB-lite"/>
    </source>
</evidence>
<keyword evidence="11" id="KW-1185">Reference proteome</keyword>
<gene>
    <name evidence="10" type="ORF">BCR33DRAFT_761088</name>
</gene>
<proteinExistence type="predicted"/>
<dbReference type="PANTHER" id="PTHR12346:SF0">
    <property type="entry name" value="SIN3A, ISOFORM G"/>
    <property type="match status" value="1"/>
</dbReference>